<name>A0AA43XM10_9CLOT</name>
<feature type="domain" description="DUF5940" evidence="2">
    <location>
        <begin position="347"/>
        <end position="512"/>
    </location>
</feature>
<evidence type="ECO:0000259" key="2">
    <source>
        <dbReference type="Pfam" id="PF19364"/>
    </source>
</evidence>
<dbReference type="RefSeq" id="WP_160722596.1">
    <property type="nucleotide sequence ID" value="NZ_SUMG01000018.1"/>
</dbReference>
<evidence type="ECO:0000313" key="3">
    <source>
        <dbReference type="EMBL" id="NBG89185.1"/>
    </source>
</evidence>
<dbReference type="InterPro" id="IPR045984">
    <property type="entry name" value="DUF5940"/>
</dbReference>
<reference evidence="3 4" key="1">
    <citation type="submission" date="2019-04" db="EMBL/GenBank/DDBJ databases">
        <title>Isachenkonia alkalipeptolytica gen. nov. sp. nov. a new anaerobic, alkiliphilic organothrophic bacterium capable to reduce synthesized ferrihydrite isolated from a soda lake.</title>
        <authorList>
            <person name="Toshchakov S.V."/>
            <person name="Zavarzina D.G."/>
            <person name="Zhilina T.N."/>
            <person name="Kostrikina N.A."/>
            <person name="Kublanov I.V."/>
        </authorList>
    </citation>
    <scope>NUCLEOTIDE SEQUENCE [LARGE SCALE GENOMIC DNA]</scope>
    <source>
        <strain evidence="3 4">Z-1701</strain>
    </source>
</reference>
<sequence length="513" mass="55572">MNYSVLKGAGYVLVHTPDMIAHSGTTQTGERRTNPESEYLKKLPQHLRSFEEVVSYPPNQTYIGTIKPEALNDYEMPWYDKKVEGAERFGQFGEIMPQDEFIGLMKISDVFDLVMIESSFSKEIKKKLEAHPLVKEEHIAKLKDGEAMEDIQKSIDHFAAEAIYHNDQVVGCVKRAHETDPNLNAHVMFENLAVKASGVLAAENLIAKNEINVEDIDYVIECSEEACGDINQRGGGNFAKSIAEMIGAVNATGSDLRAFCAAPTHALIEAAALVQAGVYENVLVAAGGAVAKLGMNGKDHLKKDMPILEDVIGGFAVLVTKNDGVHPVIRTDLVGRHTVGTGSSPQAVITALITAPLDKGGLKITDVDKYSVEMQNPDITKPAGAGDVPASNYKMIAALGVKRKEMERKDVATFGSKHGMPGWAPTQGHIPSGVPYIGPALESFKNDEIKRAMIVGKGSLFLARMTNQFDGVSVILEKNSGKVEESGAAVSETEIRSMIAETMKDFAKNLMSE</sequence>
<accession>A0AA43XM10</accession>
<gene>
    <name evidence="3" type="ORF">ISALK_11860</name>
</gene>
<dbReference type="InterPro" id="IPR016039">
    <property type="entry name" value="Thiolase-like"/>
</dbReference>
<dbReference type="GO" id="GO:0006633">
    <property type="term" value="P:fatty acid biosynthetic process"/>
    <property type="evidence" value="ECO:0007669"/>
    <property type="project" value="InterPro"/>
</dbReference>
<protein>
    <submittedName>
        <fullName evidence="3">Glycine reductase</fullName>
    </submittedName>
</protein>
<evidence type="ECO:0000313" key="4">
    <source>
        <dbReference type="Proteomes" id="UP000449710"/>
    </source>
</evidence>
<dbReference type="InterPro" id="IPR013751">
    <property type="entry name" value="ACP_syn_III_N"/>
</dbReference>
<dbReference type="AlphaFoldDB" id="A0AA43XM10"/>
<keyword evidence="4" id="KW-1185">Reference proteome</keyword>
<dbReference type="CDD" id="cd00827">
    <property type="entry name" value="init_cond_enzymes"/>
    <property type="match status" value="1"/>
</dbReference>
<feature type="domain" description="Beta-ketoacyl-[acyl-carrier-protein] synthase III N-terminal" evidence="1">
    <location>
        <begin position="255"/>
        <end position="330"/>
    </location>
</feature>
<dbReference type="SUPFAM" id="SSF53901">
    <property type="entry name" value="Thiolase-like"/>
    <property type="match status" value="1"/>
</dbReference>
<evidence type="ECO:0000259" key="1">
    <source>
        <dbReference type="Pfam" id="PF08545"/>
    </source>
</evidence>
<dbReference type="GO" id="GO:0004315">
    <property type="term" value="F:3-oxoacyl-[acyl-carrier-protein] synthase activity"/>
    <property type="evidence" value="ECO:0007669"/>
    <property type="project" value="InterPro"/>
</dbReference>
<dbReference type="InterPro" id="IPR017236">
    <property type="entry name" value="Gly/sarc/bet/_Rdtase_C_bsu"/>
</dbReference>
<proteinExistence type="predicted"/>
<dbReference type="NCBIfam" id="NF040746">
    <property type="entry name" value="reduct_C_beta"/>
    <property type="match status" value="1"/>
</dbReference>
<dbReference type="Gene3D" id="3.40.47.10">
    <property type="match status" value="1"/>
</dbReference>
<dbReference type="Pfam" id="PF19364">
    <property type="entry name" value="DUF5940"/>
    <property type="match status" value="1"/>
</dbReference>
<dbReference type="Proteomes" id="UP000449710">
    <property type="component" value="Unassembled WGS sequence"/>
</dbReference>
<comment type="caution">
    <text evidence="3">The sequence shown here is derived from an EMBL/GenBank/DDBJ whole genome shotgun (WGS) entry which is preliminary data.</text>
</comment>
<dbReference type="EMBL" id="SUMG01000018">
    <property type="protein sequence ID" value="NBG89185.1"/>
    <property type="molecule type" value="Genomic_DNA"/>
</dbReference>
<dbReference type="Pfam" id="PF08545">
    <property type="entry name" value="ACP_syn_III"/>
    <property type="match status" value="1"/>
</dbReference>
<organism evidence="3 4">
    <name type="scientific">Isachenkonia alkalipeptolytica</name>
    <dbReference type="NCBI Taxonomy" id="2565777"/>
    <lineage>
        <taxon>Bacteria</taxon>
        <taxon>Bacillati</taxon>
        <taxon>Bacillota</taxon>
        <taxon>Clostridia</taxon>
        <taxon>Eubacteriales</taxon>
        <taxon>Clostridiaceae</taxon>
        <taxon>Isachenkonia</taxon>
    </lineage>
</organism>
<dbReference type="PIRSF" id="PIRSF037559">
    <property type="entry name" value="Gly_sarc_betain_red_a"/>
    <property type="match status" value="1"/>
</dbReference>